<name>A0A367S1L4_NOSPU</name>
<dbReference type="PROSITE" id="PS51257">
    <property type="entry name" value="PROKAR_LIPOPROTEIN"/>
    <property type="match status" value="1"/>
</dbReference>
<dbReference type="Proteomes" id="UP000252085">
    <property type="component" value="Unassembled WGS sequence"/>
</dbReference>
<proteinExistence type="predicted"/>
<feature type="compositionally biased region" description="Pro residues" evidence="1">
    <location>
        <begin position="439"/>
        <end position="458"/>
    </location>
</feature>
<feature type="compositionally biased region" description="Polar residues" evidence="1">
    <location>
        <begin position="526"/>
        <end position="536"/>
    </location>
</feature>
<comment type="caution">
    <text evidence="2">The sequence shown here is derived from an EMBL/GenBank/DDBJ whole genome shotgun (WGS) entry which is preliminary data.</text>
</comment>
<organism evidence="2 3">
    <name type="scientific">Nostoc punctiforme NIES-2108</name>
    <dbReference type="NCBI Taxonomy" id="1356359"/>
    <lineage>
        <taxon>Bacteria</taxon>
        <taxon>Bacillati</taxon>
        <taxon>Cyanobacteriota</taxon>
        <taxon>Cyanophyceae</taxon>
        <taxon>Nostocales</taxon>
        <taxon>Nostocaceae</taxon>
        <taxon>Nostoc</taxon>
    </lineage>
</organism>
<dbReference type="EMBL" id="LXQE01000029">
    <property type="protein sequence ID" value="RCJ41844.1"/>
    <property type="molecule type" value="Genomic_DNA"/>
</dbReference>
<dbReference type="AlphaFoldDB" id="A0A367S1L4"/>
<feature type="compositionally biased region" description="Low complexity" evidence="1">
    <location>
        <begin position="351"/>
        <end position="362"/>
    </location>
</feature>
<reference evidence="2 3" key="1">
    <citation type="submission" date="2016-04" db="EMBL/GenBank/DDBJ databases">
        <authorList>
            <person name="Evans L.H."/>
            <person name="Alamgir A."/>
            <person name="Owens N."/>
            <person name="Weber N.D."/>
            <person name="Virtaneva K."/>
            <person name="Barbian K."/>
            <person name="Babar A."/>
            <person name="Rosenke K."/>
        </authorList>
    </citation>
    <scope>NUCLEOTIDE SEQUENCE [LARGE SCALE GENOMIC DNA]</scope>
    <source>
        <strain evidence="2">NIES-2108</strain>
    </source>
</reference>
<evidence type="ECO:0000313" key="2">
    <source>
        <dbReference type="EMBL" id="RCJ41844.1"/>
    </source>
</evidence>
<accession>A0A367S1L4</accession>
<feature type="region of interest" description="Disordered" evidence="1">
    <location>
        <begin position="319"/>
        <end position="551"/>
    </location>
</feature>
<protein>
    <recommendedName>
        <fullName evidence="4">FHA domain containing protein</fullName>
    </recommendedName>
</protein>
<gene>
    <name evidence="2" type="ORF">A6769_01830</name>
</gene>
<feature type="compositionally biased region" description="Polar residues" evidence="1">
    <location>
        <begin position="481"/>
        <end position="500"/>
    </location>
</feature>
<evidence type="ECO:0000256" key="1">
    <source>
        <dbReference type="SAM" id="MobiDB-lite"/>
    </source>
</evidence>
<evidence type="ECO:0008006" key="4">
    <source>
        <dbReference type="Google" id="ProtNLM"/>
    </source>
</evidence>
<sequence>MNSWQKRVLEKLLPQRFPIFRWVMTLVLVLSLTSCGEKADSQEVSTGYRENSPQISQISKQFSEVSPPSVIQELRPILEVYQPQVTIVTPKFDEVLQDNKVTASFQVKDLPIFKDPQLQLGPHLHVILDNQPYIPVYDLNQPLVLPDLSPGSHTLRVFASRPWHESFKNEGAYAQTTFHVFTKTDDNTPDPKLPLLTYSRPQSSYGAEPILLDFYLTNAPLHLVGKENANDEFSDWRIRSTINAESFIFDRWQAVYLKGFRPGKNWVKLEFLDNQGNPVKNAFNTTVRLIDYQPNGKDTLSRIVRGELTADEVRGIVDPNYKLAPKPTPSVEKTPQTQPKVEKQPIPETEVPMAAPSPSVSPTLPEIIESPASEPQPEVIPTPESTPLPEKVTPQPRKPRFGGFFNRGAGKVPTPEAPVAPSPSLPPTLPEIIESPVPEIIPPTPEPQPEVTPTPESTPLPEKVTPQPTKSRFGGFFNRLTGKTPTPQVTIAPSPSSSPTLPEIIESPVPKIITPPAEPEPEVTPNSESTPLSKTTAPDPEKPELTKNTQL</sequence>
<evidence type="ECO:0000313" key="3">
    <source>
        <dbReference type="Proteomes" id="UP000252085"/>
    </source>
</evidence>
<feature type="compositionally biased region" description="Pro residues" evidence="1">
    <location>
        <begin position="415"/>
        <end position="429"/>
    </location>
</feature>